<gene>
    <name evidence="2" type="ORF">D4764_0047330</name>
</gene>
<name>A0A5C6MFP9_9TELE</name>
<keyword evidence="3" id="KW-1185">Reference proteome</keyword>
<feature type="region of interest" description="Disordered" evidence="1">
    <location>
        <begin position="1"/>
        <end position="34"/>
    </location>
</feature>
<comment type="caution">
    <text evidence="2">The sequence shown here is derived from an EMBL/GenBank/DDBJ whole genome shotgun (WGS) entry which is preliminary data.</text>
</comment>
<organism evidence="2 3">
    <name type="scientific">Takifugu flavidus</name>
    <name type="common">sansaifugu</name>
    <dbReference type="NCBI Taxonomy" id="433684"/>
    <lineage>
        <taxon>Eukaryota</taxon>
        <taxon>Metazoa</taxon>
        <taxon>Chordata</taxon>
        <taxon>Craniata</taxon>
        <taxon>Vertebrata</taxon>
        <taxon>Euteleostomi</taxon>
        <taxon>Actinopterygii</taxon>
        <taxon>Neopterygii</taxon>
        <taxon>Teleostei</taxon>
        <taxon>Neoteleostei</taxon>
        <taxon>Acanthomorphata</taxon>
        <taxon>Eupercaria</taxon>
        <taxon>Tetraodontiformes</taxon>
        <taxon>Tetradontoidea</taxon>
        <taxon>Tetraodontidae</taxon>
        <taxon>Takifugu</taxon>
    </lineage>
</organism>
<feature type="compositionally biased region" description="Basic and acidic residues" evidence="1">
    <location>
        <begin position="66"/>
        <end position="81"/>
    </location>
</feature>
<evidence type="ECO:0000313" key="3">
    <source>
        <dbReference type="Proteomes" id="UP000324091"/>
    </source>
</evidence>
<feature type="compositionally biased region" description="Polar residues" evidence="1">
    <location>
        <begin position="1"/>
        <end position="19"/>
    </location>
</feature>
<dbReference type="AlphaFoldDB" id="A0A5C6MFP9"/>
<dbReference type="EMBL" id="RHFK02000680">
    <property type="protein sequence ID" value="TWW53435.1"/>
    <property type="molecule type" value="Genomic_DNA"/>
</dbReference>
<proteinExistence type="predicted"/>
<evidence type="ECO:0000256" key="1">
    <source>
        <dbReference type="SAM" id="MobiDB-lite"/>
    </source>
</evidence>
<accession>A0A5C6MFP9</accession>
<evidence type="ECO:0000313" key="2">
    <source>
        <dbReference type="EMBL" id="TWW53435.1"/>
    </source>
</evidence>
<reference evidence="2 3" key="1">
    <citation type="submission" date="2019-04" db="EMBL/GenBank/DDBJ databases">
        <title>Chromosome genome assembly for Takifugu flavidus.</title>
        <authorList>
            <person name="Xiao S."/>
        </authorList>
    </citation>
    <scope>NUCLEOTIDE SEQUENCE [LARGE SCALE GENOMIC DNA]</scope>
    <source>
        <strain evidence="2">HTHZ2018</strain>
        <tissue evidence="2">Muscle</tissue>
    </source>
</reference>
<protein>
    <submittedName>
        <fullName evidence="2">Uncharacterized protein</fullName>
    </submittedName>
</protein>
<sequence length="102" mass="11649">MRSSNAPPSLLQPRSQLEPSHSRHGRRSAPEVLERSLKDVTSILPLREEQLKQAWNQRGASLLQPRGREDGETCPHGRLENNKEWEKNGHLKVTETVCHVLK</sequence>
<dbReference type="Proteomes" id="UP000324091">
    <property type="component" value="Unassembled WGS sequence"/>
</dbReference>
<feature type="region of interest" description="Disordered" evidence="1">
    <location>
        <begin position="59"/>
        <end position="81"/>
    </location>
</feature>